<reference evidence="4 5" key="1">
    <citation type="journal article" date="2022" name="Mar. Drugs">
        <title>Bioassay-Guided Fractionation Leads to the Detection of Cholic Acid Generated by the Rare Thalassomonas sp.</title>
        <authorList>
            <person name="Pheiffer F."/>
            <person name="Schneider Y.K."/>
            <person name="Hansen E.H."/>
            <person name="Andersen J.H."/>
            <person name="Isaksson J."/>
            <person name="Busche T."/>
            <person name="R C."/>
            <person name="Kalinowski J."/>
            <person name="Zyl L.V."/>
            <person name="Trindade M."/>
        </authorList>
    </citation>
    <scope>NUCLEOTIDE SEQUENCE [LARGE SCALE GENOMIC DNA]</scope>
    <source>
        <strain evidence="4 5">A5K-61T</strain>
    </source>
</reference>
<keyword evidence="5" id="KW-1185">Reference proteome</keyword>
<keyword evidence="2" id="KW-0520">NAD</keyword>
<name>A0ABY7VEG4_9GAMM</name>
<evidence type="ECO:0000256" key="2">
    <source>
        <dbReference type="ARBA" id="ARBA00023027"/>
    </source>
</evidence>
<dbReference type="InterPro" id="IPR036291">
    <property type="entry name" value="NAD(P)-bd_dom_sf"/>
</dbReference>
<gene>
    <name evidence="4" type="ORF">H3N35_27130</name>
</gene>
<evidence type="ECO:0000259" key="3">
    <source>
        <dbReference type="Pfam" id="PF02826"/>
    </source>
</evidence>
<evidence type="ECO:0000313" key="5">
    <source>
        <dbReference type="Proteomes" id="UP001215231"/>
    </source>
</evidence>
<evidence type="ECO:0000256" key="1">
    <source>
        <dbReference type="ARBA" id="ARBA00023002"/>
    </source>
</evidence>
<sequence length="295" mass="33321">MLTSTFDFCTVNYAFVDTDGADVKTRVEHAFAKTRVAREGLAPLQILFIAPHEYSWQENLALVQSRQWDWIHLSSAGYDFFPVKDVPKETFLTRTFSAYDEPITEYVLREILRFSPRGILGTDIGVIGFGNIGKNLAKVLQLLGANVTVLRQQTRGCFNGINHTDRLSDLYQCDQLALTLPLTADNTGLLGREFFQQCKPGINIINVSRGEHIDQDALVQLSAERKIHACLDVSTPEPLPAGHPLRTMKNIRLTEHIAWQNGDDENYFIRDFIKNLLLILGSEPPEGRIYKAETK</sequence>
<proteinExistence type="predicted"/>
<dbReference type="InterPro" id="IPR006140">
    <property type="entry name" value="D-isomer_DH_NAD-bd"/>
</dbReference>
<organism evidence="4 5">
    <name type="scientific">Thalassomonas haliotis</name>
    <dbReference type="NCBI Taxonomy" id="485448"/>
    <lineage>
        <taxon>Bacteria</taxon>
        <taxon>Pseudomonadati</taxon>
        <taxon>Pseudomonadota</taxon>
        <taxon>Gammaproteobacteria</taxon>
        <taxon>Alteromonadales</taxon>
        <taxon>Colwelliaceae</taxon>
        <taxon>Thalassomonas</taxon>
    </lineage>
</organism>
<feature type="domain" description="D-isomer specific 2-hydroxyacid dehydrogenase NAD-binding" evidence="3">
    <location>
        <begin position="94"/>
        <end position="258"/>
    </location>
</feature>
<accession>A0ABY7VEG4</accession>
<evidence type="ECO:0000313" key="4">
    <source>
        <dbReference type="EMBL" id="WDE11820.1"/>
    </source>
</evidence>
<protein>
    <submittedName>
        <fullName evidence="4">4-phosphoerythronate dehydrogenase</fullName>
    </submittedName>
</protein>
<dbReference type="SUPFAM" id="SSF51735">
    <property type="entry name" value="NAD(P)-binding Rossmann-fold domains"/>
    <property type="match status" value="1"/>
</dbReference>
<dbReference type="Proteomes" id="UP001215231">
    <property type="component" value="Chromosome"/>
</dbReference>
<dbReference type="EMBL" id="CP059693">
    <property type="protein sequence ID" value="WDE11820.1"/>
    <property type="molecule type" value="Genomic_DNA"/>
</dbReference>
<keyword evidence="1" id="KW-0560">Oxidoreductase</keyword>
<dbReference type="Gene3D" id="3.40.50.720">
    <property type="entry name" value="NAD(P)-binding Rossmann-like Domain"/>
    <property type="match status" value="3"/>
</dbReference>
<dbReference type="PANTHER" id="PTHR43333">
    <property type="entry name" value="2-HACID_DH_C DOMAIN-CONTAINING PROTEIN"/>
    <property type="match status" value="1"/>
</dbReference>
<dbReference type="PANTHER" id="PTHR43333:SF1">
    <property type="entry name" value="D-ISOMER SPECIFIC 2-HYDROXYACID DEHYDROGENASE NAD-BINDING DOMAIN-CONTAINING PROTEIN"/>
    <property type="match status" value="1"/>
</dbReference>
<dbReference type="RefSeq" id="WP_274052022.1">
    <property type="nucleotide sequence ID" value="NZ_CP059693.1"/>
</dbReference>
<dbReference type="Pfam" id="PF02826">
    <property type="entry name" value="2-Hacid_dh_C"/>
    <property type="match status" value="1"/>
</dbReference>